<dbReference type="GO" id="GO:1990180">
    <property type="term" value="P:mitochondrial tRNA 3'-end processing"/>
    <property type="evidence" value="ECO:0007669"/>
    <property type="project" value="TreeGrafter"/>
</dbReference>
<dbReference type="EMBL" id="AZGY01000008">
    <property type="protein sequence ID" value="KZZ95869.1"/>
    <property type="molecule type" value="Genomic_DNA"/>
</dbReference>
<sequence length="854" mass="94489">MTTTVEIVTVPSADTPGTSLHIHNEKRSYIFGRVAEGTQRAYGSRRVSISSIEHIFLSGSVSWQQMGGLIGFLLTIGSVVGSTQEVIASENAIREAKGKRPLKCSAHGSLNVYGADNMCHALAACRPIIFRQPVFVRAHEFRHDSRQAAVGDAAPDFEDDALRVWNIPVKRVCSSSPPKRHHDEMSNEPRNDAEAADSTPKVRSVLSDPTVAGMVVERLMFNGNIAQKPTFLQRKIGDLRPGDPAVTIEHGIMKPYTGPYSSESMVIPNADEQAYLFPEVGEPLVKGQREGELSVHKPALPRTAYGETSMSYIIKCQARRGKFNPVVAKEWGVKPKDFRRLTEGQSVEGKDGKIVTPDMVLGEAQPGRGIIVADIATPDLVDSFMGRPEWKNEQLMEHICVVYWILGNGLASDLRIQRFIQEHPTMRHVFCAEETCPNMITHQGAAEVQSKLRRIDPERFPILDFDNKVAFPAPPADSPIELGRAGKKVQLMPRLNFDDKAVNAFPDLIGPGQSLDGKLLSLAEAARAEATRPDFLEQIDEMESGIPNRDAEIVPLGTGSSTPSKHRNVSGTLVRVPGIGNYLFDCGEGSMGQITRAFGPGETADIVRNLKCIVISHLHADHHMGVVTVIREWYEQSLRDGNNTATLAICCIRRYRAMLEELAQIEDFGLHRVRFPTCPPHGGKERDVVKDFKGEDFGLRGMRRVPVQHCWRSCGTELELTSGLRIAYSGDCRPSSFFASAFKGAHLLIHECTFGDDMVDHARQKKHSTMSEALGVAREMQARRTLLTHFSQRYAKSDSLRKEQVDGEVRSVLLAFDLMRVRLGDFQKAACYVPVVEELMGSLRSDPHAPPVAR</sequence>
<organism evidence="14 15">
    <name type="scientific">Moelleriella libera RCEF 2490</name>
    <dbReference type="NCBI Taxonomy" id="1081109"/>
    <lineage>
        <taxon>Eukaryota</taxon>
        <taxon>Fungi</taxon>
        <taxon>Dikarya</taxon>
        <taxon>Ascomycota</taxon>
        <taxon>Pezizomycotina</taxon>
        <taxon>Sordariomycetes</taxon>
        <taxon>Hypocreomycetidae</taxon>
        <taxon>Hypocreales</taxon>
        <taxon>Clavicipitaceae</taxon>
        <taxon>Moelleriella</taxon>
    </lineage>
</organism>
<dbReference type="OrthoDB" id="527344at2759"/>
<name>A0A168BXE3_9HYPO</name>
<evidence type="ECO:0000313" key="14">
    <source>
        <dbReference type="EMBL" id="KZZ95869.1"/>
    </source>
</evidence>
<gene>
    <name evidence="14" type="ORF">AAL_04165</name>
</gene>
<evidence type="ECO:0000259" key="13">
    <source>
        <dbReference type="Pfam" id="PF13691"/>
    </source>
</evidence>
<dbReference type="InterPro" id="IPR001279">
    <property type="entry name" value="Metallo-B-lactamas"/>
</dbReference>
<dbReference type="AlphaFoldDB" id="A0A168BXE3"/>
<evidence type="ECO:0000256" key="7">
    <source>
        <dbReference type="ARBA" id="ARBA00022723"/>
    </source>
</evidence>
<evidence type="ECO:0000256" key="10">
    <source>
        <dbReference type="ARBA" id="ARBA00022833"/>
    </source>
</evidence>
<dbReference type="PANTHER" id="PTHR12553:SF49">
    <property type="entry name" value="ZINC PHOSPHODIESTERASE ELAC PROTEIN 2"/>
    <property type="match status" value="1"/>
</dbReference>
<dbReference type="SUPFAM" id="SSF56281">
    <property type="entry name" value="Metallo-hydrolase/oxidoreductase"/>
    <property type="match status" value="2"/>
</dbReference>
<keyword evidence="10" id="KW-0862">Zinc</keyword>
<evidence type="ECO:0000256" key="9">
    <source>
        <dbReference type="ARBA" id="ARBA00022801"/>
    </source>
</evidence>
<evidence type="ECO:0000256" key="2">
    <source>
        <dbReference type="ARBA" id="ARBA00001947"/>
    </source>
</evidence>
<dbReference type="GO" id="GO:0005739">
    <property type="term" value="C:mitochondrion"/>
    <property type="evidence" value="ECO:0007669"/>
    <property type="project" value="TreeGrafter"/>
</dbReference>
<keyword evidence="6" id="KW-0540">Nuclease</keyword>
<keyword evidence="15" id="KW-1185">Reference proteome</keyword>
<feature type="region of interest" description="Disordered" evidence="11">
    <location>
        <begin position="173"/>
        <end position="204"/>
    </location>
</feature>
<comment type="similarity">
    <text evidence="3">Belongs to the RNase Z family.</text>
</comment>
<feature type="domain" description="Metallo-beta-lactamase" evidence="12">
    <location>
        <begin position="581"/>
        <end position="790"/>
    </location>
</feature>
<keyword evidence="8" id="KW-0255">Endonuclease</keyword>
<dbReference type="CDD" id="cd07718">
    <property type="entry name" value="RNaseZ_ELAC1_ELAC2-C-term-like_MBL-fold"/>
    <property type="match status" value="1"/>
</dbReference>
<dbReference type="PANTHER" id="PTHR12553">
    <property type="entry name" value="ZINC PHOSPHODIESTERASE ELAC PROTEIN 2"/>
    <property type="match status" value="1"/>
</dbReference>
<proteinExistence type="inferred from homology"/>
<keyword evidence="5" id="KW-0819">tRNA processing</keyword>
<dbReference type="InterPro" id="IPR036866">
    <property type="entry name" value="RibonucZ/Hydroxyglut_hydro"/>
</dbReference>
<dbReference type="InterPro" id="IPR047151">
    <property type="entry name" value="RNZ2-like"/>
</dbReference>
<evidence type="ECO:0000259" key="12">
    <source>
        <dbReference type="Pfam" id="PF12706"/>
    </source>
</evidence>
<evidence type="ECO:0000256" key="3">
    <source>
        <dbReference type="ARBA" id="ARBA00007823"/>
    </source>
</evidence>
<evidence type="ECO:0000313" key="15">
    <source>
        <dbReference type="Proteomes" id="UP000078544"/>
    </source>
</evidence>
<comment type="cofactor">
    <cofactor evidence="2">
        <name>Zn(2+)</name>
        <dbReference type="ChEBI" id="CHEBI:29105"/>
    </cofactor>
</comment>
<evidence type="ECO:0000256" key="6">
    <source>
        <dbReference type="ARBA" id="ARBA00022722"/>
    </source>
</evidence>
<dbReference type="Proteomes" id="UP000078544">
    <property type="component" value="Unassembled WGS sequence"/>
</dbReference>
<keyword evidence="9" id="KW-0378">Hydrolase</keyword>
<comment type="caution">
    <text evidence="14">The sequence shown here is derived from an EMBL/GenBank/DDBJ whole genome shotgun (WGS) entry which is preliminary data.</text>
</comment>
<protein>
    <recommendedName>
        <fullName evidence="4">ribonuclease Z</fullName>
        <ecNumber evidence="4">3.1.26.11</ecNumber>
    </recommendedName>
</protein>
<evidence type="ECO:0000256" key="8">
    <source>
        <dbReference type="ARBA" id="ARBA00022759"/>
    </source>
</evidence>
<evidence type="ECO:0000256" key="1">
    <source>
        <dbReference type="ARBA" id="ARBA00000402"/>
    </source>
</evidence>
<feature type="compositionally biased region" description="Basic and acidic residues" evidence="11">
    <location>
        <begin position="181"/>
        <end position="193"/>
    </location>
</feature>
<dbReference type="Gene3D" id="3.60.15.10">
    <property type="entry name" value="Ribonuclease Z/Hydroxyacylglutathione hydrolase-like"/>
    <property type="match status" value="2"/>
</dbReference>
<comment type="catalytic activity">
    <reaction evidence="1">
        <text>Endonucleolytic cleavage of RNA, removing extra 3' nucleotides from tRNA precursor, generating 3' termini of tRNAs. A 3'-hydroxy group is left at the tRNA terminus and a 5'-phosphoryl group is left at the trailer molecule.</text>
        <dbReference type="EC" id="3.1.26.11"/>
    </reaction>
</comment>
<accession>A0A168BXE3</accession>
<dbReference type="Pfam" id="PF13691">
    <property type="entry name" value="Lactamase_B_4"/>
    <property type="match status" value="1"/>
</dbReference>
<dbReference type="InterPro" id="IPR027794">
    <property type="entry name" value="tRNase_Z_dom"/>
</dbReference>
<dbReference type="STRING" id="1081109.A0A168BXE3"/>
<keyword evidence="7" id="KW-0479">Metal-binding</keyword>
<feature type="domain" description="tRNase Z endonuclease" evidence="13">
    <location>
        <begin position="6"/>
        <end position="68"/>
    </location>
</feature>
<evidence type="ECO:0000256" key="11">
    <source>
        <dbReference type="SAM" id="MobiDB-lite"/>
    </source>
</evidence>
<reference evidence="14 15" key="1">
    <citation type="journal article" date="2016" name="Genome Biol. Evol.">
        <title>Divergent and convergent evolution of fungal pathogenicity.</title>
        <authorList>
            <person name="Shang Y."/>
            <person name="Xiao G."/>
            <person name="Zheng P."/>
            <person name="Cen K."/>
            <person name="Zhan S."/>
            <person name="Wang C."/>
        </authorList>
    </citation>
    <scope>NUCLEOTIDE SEQUENCE [LARGE SCALE GENOMIC DNA]</scope>
    <source>
        <strain evidence="14 15">RCEF 2490</strain>
    </source>
</reference>
<dbReference type="GO" id="GO:0042781">
    <property type="term" value="F:3'-tRNA processing endoribonuclease activity"/>
    <property type="evidence" value="ECO:0007669"/>
    <property type="project" value="UniProtKB-EC"/>
</dbReference>
<dbReference type="EC" id="3.1.26.11" evidence="4"/>
<feature type="region of interest" description="Disordered" evidence="11">
    <location>
        <begin position="550"/>
        <end position="569"/>
    </location>
</feature>
<evidence type="ECO:0000256" key="5">
    <source>
        <dbReference type="ARBA" id="ARBA00022694"/>
    </source>
</evidence>
<evidence type="ECO:0000256" key="4">
    <source>
        <dbReference type="ARBA" id="ARBA00012477"/>
    </source>
</evidence>
<dbReference type="GO" id="GO:0046872">
    <property type="term" value="F:metal ion binding"/>
    <property type="evidence" value="ECO:0007669"/>
    <property type="project" value="UniProtKB-KW"/>
</dbReference>
<dbReference type="Pfam" id="PF12706">
    <property type="entry name" value="Lactamase_B_2"/>
    <property type="match status" value="1"/>
</dbReference>